<comment type="caution">
    <text evidence="1">The sequence shown here is derived from an EMBL/GenBank/DDBJ whole genome shotgun (WGS) entry which is preliminary data.</text>
</comment>
<organism evidence="1 2">
    <name type="scientific">Noviherbaspirillum pedocola</name>
    <dbReference type="NCBI Taxonomy" id="2801341"/>
    <lineage>
        <taxon>Bacteria</taxon>
        <taxon>Pseudomonadati</taxon>
        <taxon>Pseudomonadota</taxon>
        <taxon>Betaproteobacteria</taxon>
        <taxon>Burkholderiales</taxon>
        <taxon>Oxalobacteraceae</taxon>
        <taxon>Noviherbaspirillum</taxon>
    </lineage>
</organism>
<sequence>MESTGVCAECIAADGTTKLPKAAGEIGHSVTVMQEGEIHKFYQCGKCGSVWMQTREFGGADHGRSICRLTASLF</sequence>
<evidence type="ECO:0000313" key="2">
    <source>
        <dbReference type="Proteomes" id="UP000622890"/>
    </source>
</evidence>
<name>A0A934T3B7_9BURK</name>
<accession>A0A934T3B7</accession>
<dbReference type="RefSeq" id="WP_200596067.1">
    <property type="nucleotide sequence ID" value="NZ_JAEPBG010000013.1"/>
</dbReference>
<dbReference type="EMBL" id="JAEPBG010000013">
    <property type="protein sequence ID" value="MBK4737618.1"/>
    <property type="molecule type" value="Genomic_DNA"/>
</dbReference>
<protein>
    <submittedName>
        <fullName evidence="1">Uncharacterized protein</fullName>
    </submittedName>
</protein>
<gene>
    <name evidence="1" type="ORF">JJB74_23610</name>
</gene>
<dbReference type="Proteomes" id="UP000622890">
    <property type="component" value="Unassembled WGS sequence"/>
</dbReference>
<dbReference type="AlphaFoldDB" id="A0A934T3B7"/>
<evidence type="ECO:0000313" key="1">
    <source>
        <dbReference type="EMBL" id="MBK4737618.1"/>
    </source>
</evidence>
<keyword evidence="2" id="KW-1185">Reference proteome</keyword>
<proteinExistence type="predicted"/>
<reference evidence="1" key="1">
    <citation type="submission" date="2021-01" db="EMBL/GenBank/DDBJ databases">
        <title>Genome sequence of strain Noviherbaspirillum sp. DKR-6.</title>
        <authorList>
            <person name="Chaudhary D.K."/>
        </authorList>
    </citation>
    <scope>NUCLEOTIDE SEQUENCE</scope>
    <source>
        <strain evidence="1">DKR-6</strain>
    </source>
</reference>